<reference evidence="10" key="1">
    <citation type="submission" date="2020-04" db="EMBL/GenBank/DDBJ databases">
        <authorList>
            <person name="Alioto T."/>
            <person name="Alioto T."/>
            <person name="Gomez Garrido J."/>
        </authorList>
    </citation>
    <scope>NUCLEOTIDE SEQUENCE</scope>
    <source>
        <strain evidence="10">A484AB</strain>
    </source>
</reference>
<feature type="transmembrane region" description="Helical" evidence="8">
    <location>
        <begin position="125"/>
        <end position="148"/>
    </location>
</feature>
<sequence length="506" mass="57854">MSVLSEIYKFEGEKEKIKILKPLWNVITDYLVIFLAVMSIVFGGMQITSGNFQCLAAVDCPGISRSNMSSFLLSHIKYRNVCKAFYSSQKTNIVKRTDVVTDLKTSLYYTNFVNLECSKSAIPDFLVYFWFAIFIQAFILIVLNNLWLKLPHTASVIEDFVSLVIECYASPFPNFVSTQTRSDKRVRDHAVNQQPDSTNSETARLVPDNNGNQPHEFDNISQNPSRCHADGQQPDSSDIEMATLLPDSNACNQLHDNIPQNPSRRHADDQPRDTNDIEMARLGPDYNGNQPHDNISQNSSRRHAVDQPRDTDAAEMPASNNDGNQPYNFDVLQDPATIPYNFNVLQDPATISAVKTLYEKVHTFKENVESSQKIWRLYLFQTVLQASFAIAFFVFDIYFMKDLKGTMTCTLNQHIPVAHDYFICSHNLAPTYVWGLKVVYLPTLAFAFAIFIFTIAWTFKRRGKNKFEYDFKKKRLPSPRANVMTDTLTVDKDFGFLLHLLHSYNK</sequence>
<evidence type="ECO:0000256" key="3">
    <source>
        <dbReference type="ARBA" id="ARBA00022692"/>
    </source>
</evidence>
<feature type="compositionally biased region" description="Polar residues" evidence="7">
    <location>
        <begin position="287"/>
        <end position="299"/>
    </location>
</feature>
<dbReference type="Pfam" id="PF12534">
    <property type="entry name" value="Pannexin_like"/>
    <property type="match status" value="2"/>
</dbReference>
<keyword evidence="11" id="KW-1185">Reference proteome</keyword>
<evidence type="ECO:0000256" key="1">
    <source>
        <dbReference type="ARBA" id="ARBA00004236"/>
    </source>
</evidence>
<gene>
    <name evidence="10" type="ORF">PACLA_8A075556</name>
</gene>
<feature type="non-terminal residue" evidence="10">
    <location>
        <position position="506"/>
    </location>
</feature>
<feature type="transmembrane region" description="Helical" evidence="8">
    <location>
        <begin position="377"/>
        <end position="399"/>
    </location>
</feature>
<keyword evidence="6" id="KW-1015">Disulfide bond</keyword>
<feature type="transmembrane region" description="Helical" evidence="8">
    <location>
        <begin position="23"/>
        <end position="42"/>
    </location>
</feature>
<dbReference type="EMBL" id="CACRXK020003355">
    <property type="protein sequence ID" value="CAB3998438.1"/>
    <property type="molecule type" value="Genomic_DNA"/>
</dbReference>
<protein>
    <recommendedName>
        <fullName evidence="9">LRRC8 pannexin-like TM region domain-containing protein</fullName>
    </recommendedName>
</protein>
<comment type="caution">
    <text evidence="10">The sequence shown here is derived from an EMBL/GenBank/DDBJ whole genome shotgun (WGS) entry which is preliminary data.</text>
</comment>
<keyword evidence="2" id="KW-1003">Cell membrane</keyword>
<organism evidence="10 11">
    <name type="scientific">Paramuricea clavata</name>
    <name type="common">Red gorgonian</name>
    <name type="synonym">Violescent sea-whip</name>
    <dbReference type="NCBI Taxonomy" id="317549"/>
    <lineage>
        <taxon>Eukaryota</taxon>
        <taxon>Metazoa</taxon>
        <taxon>Cnidaria</taxon>
        <taxon>Anthozoa</taxon>
        <taxon>Octocorallia</taxon>
        <taxon>Malacalcyonacea</taxon>
        <taxon>Plexauridae</taxon>
        <taxon>Paramuricea</taxon>
    </lineage>
</organism>
<evidence type="ECO:0000313" key="10">
    <source>
        <dbReference type="EMBL" id="CAB3998438.1"/>
    </source>
</evidence>
<feature type="domain" description="LRRC8 pannexin-like TM region" evidence="9">
    <location>
        <begin position="327"/>
        <end position="447"/>
    </location>
</feature>
<feature type="compositionally biased region" description="Polar residues" evidence="7">
    <location>
        <begin position="209"/>
        <end position="225"/>
    </location>
</feature>
<feature type="compositionally biased region" description="Basic and acidic residues" evidence="7">
    <location>
        <begin position="265"/>
        <end position="279"/>
    </location>
</feature>
<feature type="compositionally biased region" description="Basic and acidic residues" evidence="7">
    <location>
        <begin position="303"/>
        <end position="312"/>
    </location>
</feature>
<dbReference type="AlphaFoldDB" id="A0A7D9E038"/>
<evidence type="ECO:0000256" key="7">
    <source>
        <dbReference type="SAM" id="MobiDB-lite"/>
    </source>
</evidence>
<evidence type="ECO:0000256" key="4">
    <source>
        <dbReference type="ARBA" id="ARBA00022989"/>
    </source>
</evidence>
<name>A0A7D9E038_PARCT</name>
<keyword evidence="4 8" id="KW-1133">Transmembrane helix</keyword>
<dbReference type="InterPro" id="IPR021040">
    <property type="entry name" value="LRRC8_Pannexin-like"/>
</dbReference>
<evidence type="ECO:0000313" key="11">
    <source>
        <dbReference type="Proteomes" id="UP001152795"/>
    </source>
</evidence>
<proteinExistence type="predicted"/>
<feature type="compositionally biased region" description="Polar residues" evidence="7">
    <location>
        <begin position="191"/>
        <end position="202"/>
    </location>
</feature>
<dbReference type="GO" id="GO:0005886">
    <property type="term" value="C:plasma membrane"/>
    <property type="evidence" value="ECO:0007669"/>
    <property type="project" value="UniProtKB-SubCell"/>
</dbReference>
<feature type="region of interest" description="Disordered" evidence="7">
    <location>
        <begin position="183"/>
        <end position="326"/>
    </location>
</feature>
<keyword evidence="5 8" id="KW-0472">Membrane</keyword>
<evidence type="ECO:0000259" key="9">
    <source>
        <dbReference type="Pfam" id="PF12534"/>
    </source>
</evidence>
<accession>A0A7D9E038</accession>
<evidence type="ECO:0000256" key="8">
    <source>
        <dbReference type="SAM" id="Phobius"/>
    </source>
</evidence>
<evidence type="ECO:0000256" key="2">
    <source>
        <dbReference type="ARBA" id="ARBA00022475"/>
    </source>
</evidence>
<keyword evidence="3 8" id="KW-0812">Transmembrane</keyword>
<evidence type="ECO:0000256" key="6">
    <source>
        <dbReference type="ARBA" id="ARBA00023157"/>
    </source>
</evidence>
<feature type="compositionally biased region" description="Polar residues" evidence="7">
    <location>
        <begin position="249"/>
        <end position="262"/>
    </location>
</feature>
<evidence type="ECO:0000256" key="5">
    <source>
        <dbReference type="ARBA" id="ARBA00023136"/>
    </source>
</evidence>
<dbReference type="Proteomes" id="UP001152795">
    <property type="component" value="Unassembled WGS sequence"/>
</dbReference>
<comment type="subcellular location">
    <subcellularLocation>
        <location evidence="1">Cell membrane</location>
    </subcellularLocation>
</comment>
<feature type="domain" description="LRRC8 pannexin-like TM region" evidence="9">
    <location>
        <begin position="1"/>
        <end position="203"/>
    </location>
</feature>
<dbReference type="OrthoDB" id="5967614at2759"/>
<feature type="transmembrane region" description="Helical" evidence="8">
    <location>
        <begin position="438"/>
        <end position="459"/>
    </location>
</feature>